<dbReference type="InterPro" id="IPR032675">
    <property type="entry name" value="LRR_dom_sf"/>
</dbReference>
<dbReference type="OrthoDB" id="2105857at2759"/>
<proteinExistence type="predicted"/>
<dbReference type="Proteomes" id="UP000593576">
    <property type="component" value="Unassembled WGS sequence"/>
</dbReference>
<keyword evidence="2" id="KW-1185">Reference proteome</keyword>
<dbReference type="Pfam" id="PF00560">
    <property type="entry name" value="LRR_1"/>
    <property type="match status" value="2"/>
</dbReference>
<sequence>KNHVQTLRSVPPIADQSLAGFCLDVKFRCHHQCIMLLATAARKLKATNAMCNAAIHSDGRRSDPTPELAGFWVWFGFSFKEMEKSKIFWAHHKNDMTHISTPTILKEETILILVIEPTSFKYITQIHFSDYKLVDALYKFDANSNGELINFEFEDRFGKLNFSSFPNLILLNLSNSELHENIPPQIGDLSTLKYLNLSHCWLHGELPPLGTLSQLEFLDISDNLINGSIPPQLGNHASLNLRYQKLNFCLT</sequence>
<evidence type="ECO:0008006" key="3">
    <source>
        <dbReference type="Google" id="ProtNLM"/>
    </source>
</evidence>
<dbReference type="InterPro" id="IPR001611">
    <property type="entry name" value="Leu-rich_rpt"/>
</dbReference>
<dbReference type="PANTHER" id="PTHR48057:SF29">
    <property type="entry name" value="OS02G0609900 PROTEIN"/>
    <property type="match status" value="1"/>
</dbReference>
<dbReference type="EMBL" id="JABFAF010273283">
    <property type="protein sequence ID" value="MBA0878875.1"/>
    <property type="molecule type" value="Genomic_DNA"/>
</dbReference>
<comment type="caution">
    <text evidence="1">The sequence shown here is derived from an EMBL/GenBank/DDBJ whole genome shotgun (WGS) entry which is preliminary data.</text>
</comment>
<organism evidence="1 2">
    <name type="scientific">Gossypium schwendimanii</name>
    <name type="common">Cotton</name>
    <dbReference type="NCBI Taxonomy" id="34291"/>
    <lineage>
        <taxon>Eukaryota</taxon>
        <taxon>Viridiplantae</taxon>
        <taxon>Streptophyta</taxon>
        <taxon>Embryophyta</taxon>
        <taxon>Tracheophyta</taxon>
        <taxon>Spermatophyta</taxon>
        <taxon>Magnoliopsida</taxon>
        <taxon>eudicotyledons</taxon>
        <taxon>Gunneridae</taxon>
        <taxon>Pentapetalae</taxon>
        <taxon>rosids</taxon>
        <taxon>malvids</taxon>
        <taxon>Malvales</taxon>
        <taxon>Malvaceae</taxon>
        <taxon>Malvoideae</taxon>
        <taxon>Gossypium</taxon>
    </lineage>
</organism>
<dbReference type="Gene3D" id="3.80.10.10">
    <property type="entry name" value="Ribonuclease Inhibitor"/>
    <property type="match status" value="1"/>
</dbReference>
<dbReference type="InterPro" id="IPR052595">
    <property type="entry name" value="LRRC69/RLP"/>
</dbReference>
<accession>A0A7J9N6E4</accession>
<dbReference type="SUPFAM" id="SSF52058">
    <property type="entry name" value="L domain-like"/>
    <property type="match status" value="1"/>
</dbReference>
<dbReference type="AlphaFoldDB" id="A0A7J9N6E4"/>
<name>A0A7J9N6E4_GOSSC</name>
<feature type="non-terminal residue" evidence="1">
    <location>
        <position position="1"/>
    </location>
</feature>
<reference evidence="1 2" key="1">
    <citation type="journal article" date="2019" name="Genome Biol. Evol.">
        <title>Insights into the evolution of the New World diploid cottons (Gossypium, subgenus Houzingenia) based on genome sequencing.</title>
        <authorList>
            <person name="Grover C.E."/>
            <person name="Arick M.A. 2nd"/>
            <person name="Thrash A."/>
            <person name="Conover J.L."/>
            <person name="Sanders W.S."/>
            <person name="Peterson D.G."/>
            <person name="Frelichowski J.E."/>
            <person name="Scheffler J.A."/>
            <person name="Scheffler B.E."/>
            <person name="Wendel J.F."/>
        </authorList>
    </citation>
    <scope>NUCLEOTIDE SEQUENCE [LARGE SCALE GENOMIC DNA]</scope>
    <source>
        <strain evidence="1">1</strain>
        <tissue evidence="1">Leaf</tissue>
    </source>
</reference>
<gene>
    <name evidence="1" type="ORF">Goshw_016121</name>
</gene>
<protein>
    <recommendedName>
        <fullName evidence="3">Leucine-rich repeat-containing N-terminal plant-type domain-containing protein</fullName>
    </recommendedName>
</protein>
<evidence type="ECO:0000313" key="2">
    <source>
        <dbReference type="Proteomes" id="UP000593576"/>
    </source>
</evidence>
<evidence type="ECO:0000313" key="1">
    <source>
        <dbReference type="EMBL" id="MBA0878875.1"/>
    </source>
</evidence>
<dbReference type="PANTHER" id="PTHR48057">
    <property type="entry name" value="LEUCINE-RICH REPEAT SERINE/THREONINE-PROTEIN KINASE 1"/>
    <property type="match status" value="1"/>
</dbReference>